<dbReference type="HOGENOM" id="CLU_1194266_0_0_7"/>
<dbReference type="Proteomes" id="UP000000442">
    <property type="component" value="Chromosome"/>
</dbReference>
<evidence type="ECO:0000259" key="1">
    <source>
        <dbReference type="Pfam" id="PF10056"/>
    </source>
</evidence>
<protein>
    <recommendedName>
        <fullName evidence="1">DUF2293 domain-containing protein</fullName>
    </recommendedName>
</protein>
<dbReference type="InterPro" id="IPR018744">
    <property type="entry name" value="DUF2293"/>
</dbReference>
<reference evidence="2 3" key="1">
    <citation type="journal article" date="2009" name="Environ. Microbiol.">
        <title>Genome sequence of Desulfobacterium autotrophicum HRM2, a marine sulfate reducer oxidizing organic carbon completely to carbon dioxide.</title>
        <authorList>
            <person name="Strittmatter A.W."/>
            <person name="Liesegang H."/>
            <person name="Rabus R."/>
            <person name="Decker I."/>
            <person name="Amann J."/>
            <person name="Andres S."/>
            <person name="Henne A."/>
            <person name="Fricke W.F."/>
            <person name="Martinez-Arias R."/>
            <person name="Bartels D."/>
            <person name="Goesmann A."/>
            <person name="Krause L."/>
            <person name="Puehler A."/>
            <person name="Klenk H.P."/>
            <person name="Richter M."/>
            <person name="Schuler M."/>
            <person name="Gloeckner F.O."/>
            <person name="Meyerdierks A."/>
            <person name="Gottschalk G."/>
            <person name="Amann R."/>
        </authorList>
    </citation>
    <scope>NUCLEOTIDE SEQUENCE [LARGE SCALE GENOMIC DNA]</scope>
    <source>
        <strain evidence="3">ATCC 43914 / DSM 3382 / HRM2</strain>
    </source>
</reference>
<sequence length="234" mass="26478">MPDTIRTVLPGTTEQTVTTMDKMTLTIPPGWILLPPGDAALTRRVKQAGPHWQVQIKRGKRTFSKGVWAPESNVQDALTYIKRLRADPAHQRSLDQGRLRRAKKQEAYAIEFYNTVLAELYFHPKFSALAQKLAMAVTAHAVPVGSNTVARTERIPVQDRAKAAIIAWMRHHTTRYDTMAVPRIKGRRRKIRQQLARDSKRILNRYRAGESIARDTCPLAIALDKLDAMSLPIP</sequence>
<dbReference type="eggNOG" id="ENOG502Z94I">
    <property type="taxonomic scope" value="Bacteria"/>
</dbReference>
<dbReference type="RefSeq" id="WP_015904695.1">
    <property type="nucleotide sequence ID" value="NC_012108.1"/>
</dbReference>
<accession>C0QJB9</accession>
<keyword evidence="3" id="KW-1185">Reference proteome</keyword>
<dbReference type="KEGG" id="dat:HRM2_28440"/>
<evidence type="ECO:0000313" key="3">
    <source>
        <dbReference type="Proteomes" id="UP000000442"/>
    </source>
</evidence>
<dbReference type="AlphaFoldDB" id="C0QJB9"/>
<feature type="domain" description="DUF2293" evidence="1">
    <location>
        <begin position="122"/>
        <end position="207"/>
    </location>
</feature>
<proteinExistence type="predicted"/>
<organism evidence="2 3">
    <name type="scientific">Desulforapulum autotrophicum (strain ATCC 43914 / DSM 3382 / VKM B-1955 / HRM2)</name>
    <name type="common">Desulfobacterium autotrophicum</name>
    <dbReference type="NCBI Taxonomy" id="177437"/>
    <lineage>
        <taxon>Bacteria</taxon>
        <taxon>Pseudomonadati</taxon>
        <taxon>Thermodesulfobacteriota</taxon>
        <taxon>Desulfobacteria</taxon>
        <taxon>Desulfobacterales</taxon>
        <taxon>Desulfobacteraceae</taxon>
        <taxon>Desulforapulum</taxon>
    </lineage>
</organism>
<dbReference type="STRING" id="177437.HRM2_28440"/>
<dbReference type="EMBL" id="CP001087">
    <property type="protein sequence ID" value="ACN15932.1"/>
    <property type="molecule type" value="Genomic_DNA"/>
</dbReference>
<name>C0QJB9_DESAH</name>
<gene>
    <name evidence="2" type="ordered locus">HRM2_28440</name>
</gene>
<evidence type="ECO:0000313" key="2">
    <source>
        <dbReference type="EMBL" id="ACN15932.1"/>
    </source>
</evidence>
<dbReference type="OrthoDB" id="258268at2"/>
<dbReference type="Pfam" id="PF10056">
    <property type="entry name" value="DUF2293"/>
    <property type="match status" value="1"/>
</dbReference>